<gene>
    <name evidence="1" type="ORF">P1P91_09280</name>
</gene>
<dbReference type="Pfam" id="PF05728">
    <property type="entry name" value="UPF0227"/>
    <property type="match status" value="1"/>
</dbReference>
<proteinExistence type="predicted"/>
<protein>
    <submittedName>
        <fullName evidence="1">Alpha/beta hydrolase</fullName>
    </submittedName>
</protein>
<keyword evidence="2" id="KW-1185">Reference proteome</keyword>
<dbReference type="GO" id="GO:0016787">
    <property type="term" value="F:hydrolase activity"/>
    <property type="evidence" value="ECO:0007669"/>
    <property type="project" value="UniProtKB-KW"/>
</dbReference>
<dbReference type="EMBL" id="CP119391">
    <property type="protein sequence ID" value="WNK19072.1"/>
    <property type="molecule type" value="Genomic_DNA"/>
</dbReference>
<reference evidence="1 2" key="1">
    <citation type="submission" date="2023-03" db="EMBL/GenBank/DDBJ databases">
        <title>Halomonas sp. nov., isolated from Korean tranditional fermented seafood 'Jeotgal'.</title>
        <authorList>
            <person name="Kim B."/>
            <person name="Shin N.-R."/>
        </authorList>
    </citation>
    <scope>NUCLEOTIDE SEQUENCE [LARGE SCALE GENOMIC DNA]</scope>
    <source>
        <strain evidence="1 2">SG2L-4</strain>
    </source>
</reference>
<accession>A0ABY9YWC7</accession>
<keyword evidence="1" id="KW-0378">Hydrolase</keyword>
<organism evidence="1 2">
    <name type="scientific">Halomonas piscis</name>
    <dbReference type="NCBI Taxonomy" id="3031727"/>
    <lineage>
        <taxon>Bacteria</taxon>
        <taxon>Pseudomonadati</taxon>
        <taxon>Pseudomonadota</taxon>
        <taxon>Gammaproteobacteria</taxon>
        <taxon>Oceanospirillales</taxon>
        <taxon>Halomonadaceae</taxon>
        <taxon>Halomonas</taxon>
    </lineage>
</organism>
<dbReference type="InterPro" id="IPR029058">
    <property type="entry name" value="AB_hydrolase_fold"/>
</dbReference>
<dbReference type="SUPFAM" id="SSF53474">
    <property type="entry name" value="alpha/beta-Hydrolases"/>
    <property type="match status" value="1"/>
</dbReference>
<evidence type="ECO:0000313" key="1">
    <source>
        <dbReference type="EMBL" id="WNK19072.1"/>
    </source>
</evidence>
<dbReference type="RefSeq" id="WP_311882166.1">
    <property type="nucleotide sequence ID" value="NZ_CP119391.1"/>
</dbReference>
<dbReference type="Gene3D" id="3.40.50.1820">
    <property type="entry name" value="alpha/beta hydrolase"/>
    <property type="match status" value="1"/>
</dbReference>
<dbReference type="Proteomes" id="UP001301869">
    <property type="component" value="Chromosome"/>
</dbReference>
<name>A0ABY9YWC7_9GAMM</name>
<dbReference type="InterPro" id="IPR008886">
    <property type="entry name" value="UPF0227/Esterase_YqiA"/>
</dbReference>
<sequence length="169" mass="17947">MKVIFSHGKESGPYGQKIVQMSQVALTKGLQVQSVDYLGISEPEARVEKLVKVLSVTNGPCLLVGSSMGAYVSLVASQTVPVAGLFLLAPAVGLPGYAMQSGFQLEGVSTSICHGWGDKVVPVSNVVAFAEEHRADLHLLDSDHRLTSVMPDIKTLFALWVDVQLGRAG</sequence>
<evidence type="ECO:0000313" key="2">
    <source>
        <dbReference type="Proteomes" id="UP001301869"/>
    </source>
</evidence>